<keyword evidence="3" id="KW-1185">Reference proteome</keyword>
<feature type="region of interest" description="Disordered" evidence="1">
    <location>
        <begin position="1"/>
        <end position="22"/>
    </location>
</feature>
<dbReference type="Proteomes" id="UP000662888">
    <property type="component" value="Chromosome"/>
</dbReference>
<gene>
    <name evidence="2" type="ORF">IV454_01250</name>
</gene>
<organism evidence="2 3">
    <name type="scientific">Massilia antarctica</name>
    <dbReference type="NCBI Taxonomy" id="2765360"/>
    <lineage>
        <taxon>Bacteria</taxon>
        <taxon>Pseudomonadati</taxon>
        <taxon>Pseudomonadota</taxon>
        <taxon>Betaproteobacteria</taxon>
        <taxon>Burkholderiales</taxon>
        <taxon>Oxalobacteraceae</taxon>
        <taxon>Telluria group</taxon>
        <taxon>Massilia</taxon>
    </lineage>
</organism>
<evidence type="ECO:0000256" key="1">
    <source>
        <dbReference type="SAM" id="MobiDB-lite"/>
    </source>
</evidence>
<evidence type="ECO:0000313" key="3">
    <source>
        <dbReference type="Proteomes" id="UP000662888"/>
    </source>
</evidence>
<protein>
    <submittedName>
        <fullName evidence="2">Uncharacterized protein</fullName>
    </submittedName>
</protein>
<reference evidence="2 3" key="1">
    <citation type="submission" date="2020-11" db="EMBL/GenBank/DDBJ databases">
        <authorList>
            <person name="Sun Q."/>
        </authorList>
    </citation>
    <scope>NUCLEOTIDE SEQUENCE [LARGE SCALE GENOMIC DNA]</scope>
    <source>
        <strain evidence="2 3">P8398</strain>
    </source>
</reference>
<sequence>MNHHDHLQANPGTPGSGRTPEAEAQAALMVRVPAALSAIFHVWAQECDPAPMLPRGGDMRALVAAYVRLGAMTEALPVERELLVRVYVNAALNCEFALWTELRHEAAAVLRWLAPIVAADPALRARVAQAWPRLSGPDGP</sequence>
<dbReference type="EMBL" id="CP065053">
    <property type="protein sequence ID" value="QPI50296.1"/>
    <property type="molecule type" value="Genomic_DNA"/>
</dbReference>
<proteinExistence type="predicted"/>
<evidence type="ECO:0000313" key="2">
    <source>
        <dbReference type="EMBL" id="QPI50296.1"/>
    </source>
</evidence>
<name>A0AA49A8M0_9BURK</name>
<accession>A0AA49A8M0</accession>
<dbReference type="RefSeq" id="WP_206089838.1">
    <property type="nucleotide sequence ID" value="NZ_CP065053.1"/>
</dbReference>